<dbReference type="Proteomes" id="UP000668214">
    <property type="component" value="Unassembled WGS sequence"/>
</dbReference>
<dbReference type="Gene3D" id="3.30.420.10">
    <property type="entry name" value="Ribonuclease H-like superfamily/Ribonuclease H"/>
    <property type="match status" value="1"/>
</dbReference>
<evidence type="ECO:0000313" key="1">
    <source>
        <dbReference type="EMBL" id="KAG5314894.1"/>
    </source>
</evidence>
<dbReference type="PANTHER" id="PTHR47326">
    <property type="entry name" value="TRANSPOSABLE ELEMENT TC3 TRANSPOSASE-LIKE PROTEIN"/>
    <property type="match status" value="1"/>
</dbReference>
<reference evidence="1" key="1">
    <citation type="submission" date="2020-02" db="EMBL/GenBank/DDBJ databases">
        <title>Relaxed selection underlies rapid genomic changes in the transitions from sociality to social parasitism in ants.</title>
        <authorList>
            <person name="Bi X."/>
        </authorList>
    </citation>
    <scope>NUCLEOTIDE SEQUENCE</scope>
    <source>
        <strain evidence="1">BGI-DK2014c</strain>
        <tissue evidence="1">Whole body</tissue>
    </source>
</reference>
<sequence length="103" mass="12388">MIQKQGHWVPYKLKPRDVERRFGTCELLLQRQKRKGFLWGYLKSLVYVDRPRTIDHLKNNIHDAIANIPIDMLRRVDENFNKRLNQCMRDGGRHLTDVIFKTI</sequence>
<accession>A0A836E8C9</accession>
<evidence type="ECO:0000313" key="2">
    <source>
        <dbReference type="Proteomes" id="UP000668214"/>
    </source>
</evidence>
<dbReference type="GO" id="GO:0003676">
    <property type="term" value="F:nucleic acid binding"/>
    <property type="evidence" value="ECO:0007669"/>
    <property type="project" value="InterPro"/>
</dbReference>
<protein>
    <submittedName>
        <fullName evidence="1">MOS1T transposase</fullName>
    </submittedName>
</protein>
<organism evidence="1 2">
    <name type="scientific">Pseudoatta argentina</name>
    <dbReference type="NCBI Taxonomy" id="621737"/>
    <lineage>
        <taxon>Eukaryota</taxon>
        <taxon>Metazoa</taxon>
        <taxon>Ecdysozoa</taxon>
        <taxon>Arthropoda</taxon>
        <taxon>Hexapoda</taxon>
        <taxon>Insecta</taxon>
        <taxon>Pterygota</taxon>
        <taxon>Neoptera</taxon>
        <taxon>Endopterygota</taxon>
        <taxon>Hymenoptera</taxon>
        <taxon>Apocrita</taxon>
        <taxon>Aculeata</taxon>
        <taxon>Formicoidea</taxon>
        <taxon>Formicidae</taxon>
        <taxon>Myrmicinae</taxon>
        <taxon>Pseudoatta</taxon>
    </lineage>
</organism>
<dbReference type="AlphaFoldDB" id="A0A836E8C9"/>
<feature type="non-terminal residue" evidence="1">
    <location>
        <position position="1"/>
    </location>
</feature>
<feature type="non-terminal residue" evidence="1">
    <location>
        <position position="103"/>
    </location>
</feature>
<dbReference type="PANTHER" id="PTHR47326:SF1">
    <property type="entry name" value="HTH PSQ-TYPE DOMAIN-CONTAINING PROTEIN"/>
    <property type="match status" value="1"/>
</dbReference>
<keyword evidence="2" id="KW-1185">Reference proteome</keyword>
<name>A0A836E8C9_9HYME</name>
<dbReference type="InterPro" id="IPR036397">
    <property type="entry name" value="RNaseH_sf"/>
</dbReference>
<proteinExistence type="predicted"/>
<comment type="caution">
    <text evidence="1">The sequence shown here is derived from an EMBL/GenBank/DDBJ whole genome shotgun (WGS) entry which is preliminary data.</text>
</comment>
<gene>
    <name evidence="1" type="ORF">G6Z78_0010858</name>
</gene>
<dbReference type="EMBL" id="JAANIA010002398">
    <property type="protein sequence ID" value="KAG5314894.1"/>
    <property type="molecule type" value="Genomic_DNA"/>
</dbReference>